<dbReference type="AlphaFoldDB" id="A0A0C6F7T6"/>
<geneLocation type="plasmid" evidence="2">
    <name>pMaq22A_1p DNA</name>
</geneLocation>
<dbReference type="EMBL" id="AP014705">
    <property type="protein sequence ID" value="BAQ48871.1"/>
    <property type="molecule type" value="Genomic_DNA"/>
</dbReference>
<dbReference type="PIRSF" id="PIRSF030959">
    <property type="entry name" value="UCP030959"/>
    <property type="match status" value="1"/>
</dbReference>
<evidence type="ECO:0000313" key="2">
    <source>
        <dbReference type="Proteomes" id="UP000061432"/>
    </source>
</evidence>
<reference evidence="1 2" key="1">
    <citation type="journal article" date="2015" name="Genome Announc.">
        <title>Complete Genome Sequence of Methylobacterium aquaticum Strain 22A, Isolated from Racomitrium japonicum Moss.</title>
        <authorList>
            <person name="Tani A."/>
            <person name="Ogura Y."/>
            <person name="Hayashi T."/>
            <person name="Kimbara K."/>
        </authorList>
    </citation>
    <scope>NUCLEOTIDE SEQUENCE [LARGE SCALE GENOMIC DNA]</scope>
    <source>
        <strain evidence="1 2">MA-22A</strain>
        <plasmid evidence="2">Plasmid pMaq22A_1p DNA</plasmid>
    </source>
</reference>
<dbReference type="InterPro" id="IPR011990">
    <property type="entry name" value="TPR-like_helical_dom_sf"/>
</dbReference>
<dbReference type="Pfam" id="PF07721">
    <property type="entry name" value="TPR_4"/>
    <property type="match status" value="1"/>
</dbReference>
<proteinExistence type="predicted"/>
<dbReference type="Proteomes" id="UP000061432">
    <property type="component" value="Plasmid pMaq22A_1p"/>
</dbReference>
<organism evidence="1 2">
    <name type="scientific">Methylobacterium aquaticum</name>
    <dbReference type="NCBI Taxonomy" id="270351"/>
    <lineage>
        <taxon>Bacteria</taxon>
        <taxon>Pseudomonadati</taxon>
        <taxon>Pseudomonadota</taxon>
        <taxon>Alphaproteobacteria</taxon>
        <taxon>Hyphomicrobiales</taxon>
        <taxon>Methylobacteriaceae</taxon>
        <taxon>Methylobacterium</taxon>
    </lineage>
</organism>
<dbReference type="RefSeq" id="WP_063920176.1">
    <property type="nucleotide sequence ID" value="NZ_AP014705.1"/>
</dbReference>
<dbReference type="Gene3D" id="1.25.40.10">
    <property type="entry name" value="Tetratricopeptide repeat domain"/>
    <property type="match status" value="1"/>
</dbReference>
<dbReference type="InterPro" id="IPR011717">
    <property type="entry name" value="TPR-4"/>
</dbReference>
<accession>A0A0C6F7T6</accession>
<dbReference type="PATRIC" id="fig|270351.10.peg.5882"/>
<dbReference type="SUPFAM" id="SSF48452">
    <property type="entry name" value="TPR-like"/>
    <property type="match status" value="1"/>
</dbReference>
<name>A0A0C6F7T6_9HYPH</name>
<dbReference type="Pfam" id="PF14559">
    <property type="entry name" value="TPR_19"/>
    <property type="match status" value="1"/>
</dbReference>
<evidence type="ECO:0000313" key="1">
    <source>
        <dbReference type="EMBL" id="BAQ48871.1"/>
    </source>
</evidence>
<dbReference type="KEGG" id="maqu:Maq22A_1p32835"/>
<reference evidence="2" key="2">
    <citation type="submission" date="2015-01" db="EMBL/GenBank/DDBJ databases">
        <title>Complete genome sequence of Methylobacterium aquaticum strain 22A.</title>
        <authorList>
            <person name="Tani A."/>
            <person name="Ogura Y."/>
            <person name="Hayashi T."/>
        </authorList>
    </citation>
    <scope>NUCLEOTIDE SEQUENCE [LARGE SCALE GENOMIC DNA]</scope>
    <source>
        <strain evidence="2">MA-22A</strain>
        <plasmid evidence="2">Plasmid pMaq22A_1p DNA</plasmid>
    </source>
</reference>
<protein>
    <submittedName>
        <fullName evidence="1">Uncharacterized protein conserved in bacteria containing a divergent form of TPR repeats</fullName>
    </submittedName>
</protein>
<gene>
    <name evidence="1" type="ORF">Maq22A_1p32835</name>
</gene>
<sequence length="246" mass="27255">MPIAALALCFTVGLPVHAAKTGRFSPWGWIIIMLPPLGGVAYLLVEVLPELLGSPRGQRTQRAIAQRVNPEKTYRVLRDRLIDADTVANRARLAEECAVLGKWQEAWEQYDEIVRRPNGDEPVFHLGLAEADLELGRPDAALAGLEALKAREPDLASARGHMAYARALAALGRTDEALDAFEAISQHHHSYEARARLAALMADTGRIEEGRRTAQEIMDRLRRAPAHVRKIQAGWGRVAEDVLRRT</sequence>
<keyword evidence="1" id="KW-0614">Plasmid</keyword>
<dbReference type="InterPro" id="IPR014562">
    <property type="entry name" value="UCP030959_TPR_rpt-cont"/>
</dbReference>